<dbReference type="InterPro" id="IPR058121">
    <property type="entry name" value="WalJ/YycJ"/>
</dbReference>
<keyword evidence="2" id="KW-0378">Hydrolase</keyword>
<dbReference type="InterPro" id="IPR001279">
    <property type="entry name" value="Metallo-B-lactamas"/>
</dbReference>
<evidence type="ECO:0000259" key="1">
    <source>
        <dbReference type="SMART" id="SM00849"/>
    </source>
</evidence>
<evidence type="ECO:0000313" key="3">
    <source>
        <dbReference type="Proteomes" id="UP000051160"/>
    </source>
</evidence>
<dbReference type="PANTHER" id="PTHR47619:SF1">
    <property type="entry name" value="EXODEOXYRIBONUCLEASE WALJ"/>
    <property type="match status" value="1"/>
</dbReference>
<dbReference type="Proteomes" id="UP000051160">
    <property type="component" value="Unassembled WGS sequence"/>
</dbReference>
<reference evidence="2 3" key="1">
    <citation type="journal article" date="2015" name="Genome Announc.">
        <title>Expanding the biotechnology potential of lactobacilli through comparative genomics of 213 strains and associated genera.</title>
        <authorList>
            <person name="Sun Z."/>
            <person name="Harris H.M."/>
            <person name="McCann A."/>
            <person name="Guo C."/>
            <person name="Argimon S."/>
            <person name="Zhang W."/>
            <person name="Yang X."/>
            <person name="Jeffery I.B."/>
            <person name="Cooney J.C."/>
            <person name="Kagawa T.F."/>
            <person name="Liu W."/>
            <person name="Song Y."/>
            <person name="Salvetti E."/>
            <person name="Wrobel A."/>
            <person name="Rasinkangas P."/>
            <person name="Parkhill J."/>
            <person name="Rea M.C."/>
            <person name="O'Sullivan O."/>
            <person name="Ritari J."/>
            <person name="Douillard F.P."/>
            <person name="Paul Ross R."/>
            <person name="Yang R."/>
            <person name="Briner A.E."/>
            <person name="Felis G.E."/>
            <person name="de Vos W.M."/>
            <person name="Barrangou R."/>
            <person name="Klaenhammer T.R."/>
            <person name="Caufield P.W."/>
            <person name="Cui Y."/>
            <person name="Zhang H."/>
            <person name="O'Toole P.W."/>
        </authorList>
    </citation>
    <scope>NUCLEOTIDE SEQUENCE [LARGE SCALE GENOMIC DNA]</scope>
    <source>
        <strain evidence="2 3">DSM 19909</strain>
    </source>
</reference>
<sequence length="287" mass="31461">MTLLAGSFVLIKKEVGQFMQAQNDGLRVSVLASGSTGNCTYIETAEHKILIDAGLSGKKIENLMNSIGRDLQDVDSLFVTHEHSDHRKGVGILARRYGMDVYANQGTWDAMGDKIGKIPAEQKNIIAPDSVLSMGDLDVESFTVSHDAAQPQFYAVHSGGKSFVVLTDTGYVSDHVEGVIKDADAYLMECNHDVEMLRMGSYSWPLKQRILSDTGHLSNEDGADVMMDVLGHHTKRIFLGHLSQENNMKSLAHLTVASIMEDHDFGVNHDFQILDTDPEKASGLVTL</sequence>
<dbReference type="AlphaFoldDB" id="A0A0R1LVN5"/>
<dbReference type="EMBL" id="AZEE01000029">
    <property type="protein sequence ID" value="KRK97667.1"/>
    <property type="molecule type" value="Genomic_DNA"/>
</dbReference>
<comment type="caution">
    <text evidence="2">The sequence shown here is derived from an EMBL/GenBank/DDBJ whole genome shotgun (WGS) entry which is preliminary data.</text>
</comment>
<keyword evidence="3" id="KW-1185">Reference proteome</keyword>
<dbReference type="PATRIC" id="fig|1423776.4.peg.1725"/>
<name>A0A0R1LVN5_9LACO</name>
<dbReference type="PANTHER" id="PTHR47619">
    <property type="entry name" value="METALLO-HYDROLASE YYCJ-RELATED"/>
    <property type="match status" value="1"/>
</dbReference>
<dbReference type="CDD" id="cd07733">
    <property type="entry name" value="YycJ-like_MBL-fold"/>
    <property type="match status" value="1"/>
</dbReference>
<dbReference type="SUPFAM" id="SSF56281">
    <property type="entry name" value="Metallo-hydrolase/oxidoreductase"/>
    <property type="match status" value="1"/>
</dbReference>
<evidence type="ECO:0000313" key="2">
    <source>
        <dbReference type="EMBL" id="KRK97667.1"/>
    </source>
</evidence>
<proteinExistence type="predicted"/>
<dbReference type="InterPro" id="IPR052533">
    <property type="entry name" value="WalJ/YycJ-like"/>
</dbReference>
<organism evidence="2 3">
    <name type="scientific">Secundilactobacillus odoratitofui DSM 19909 = JCM 15043</name>
    <dbReference type="NCBI Taxonomy" id="1423776"/>
    <lineage>
        <taxon>Bacteria</taxon>
        <taxon>Bacillati</taxon>
        <taxon>Bacillota</taxon>
        <taxon>Bacilli</taxon>
        <taxon>Lactobacillales</taxon>
        <taxon>Lactobacillaceae</taxon>
        <taxon>Secundilactobacillus</taxon>
    </lineage>
</organism>
<protein>
    <submittedName>
        <fullName evidence="2">Hydrolase</fullName>
    </submittedName>
</protein>
<dbReference type="Gene3D" id="3.60.15.10">
    <property type="entry name" value="Ribonuclease Z/Hydroxyacylglutathione hydrolase-like"/>
    <property type="match status" value="1"/>
</dbReference>
<dbReference type="InterPro" id="IPR036866">
    <property type="entry name" value="RibonucZ/Hydroxyglut_hydro"/>
</dbReference>
<gene>
    <name evidence="2" type="ORF">FD04_GL001704</name>
</gene>
<dbReference type="Pfam" id="PF12706">
    <property type="entry name" value="Lactamase_B_2"/>
    <property type="match status" value="1"/>
</dbReference>
<feature type="domain" description="Metallo-beta-lactamase" evidence="1">
    <location>
        <begin position="36"/>
        <end position="216"/>
    </location>
</feature>
<dbReference type="SMART" id="SM00849">
    <property type="entry name" value="Lactamase_B"/>
    <property type="match status" value="1"/>
</dbReference>
<dbReference type="STRING" id="1423776.FD04_GL001704"/>
<accession>A0A0R1LVN5</accession>
<dbReference type="GO" id="GO:0016787">
    <property type="term" value="F:hydrolase activity"/>
    <property type="evidence" value="ECO:0007669"/>
    <property type="project" value="UniProtKB-KW"/>
</dbReference>